<dbReference type="GO" id="GO:0016740">
    <property type="term" value="F:transferase activity"/>
    <property type="evidence" value="ECO:0007669"/>
    <property type="project" value="UniProtKB-KW"/>
</dbReference>
<keyword evidence="1 3" id="KW-0808">Transferase</keyword>
<dbReference type="Pfam" id="PF13649">
    <property type="entry name" value="Methyltransf_25"/>
    <property type="match status" value="1"/>
</dbReference>
<dbReference type="InterPro" id="IPR029063">
    <property type="entry name" value="SAM-dependent_MTases_sf"/>
</dbReference>
<comment type="function">
    <text evidence="3">Catalyzes the conversion of S-adenosyl-L-methionine (SAM) to carboxy-S-adenosyl-L-methionine (Cx-SAM).</text>
</comment>
<keyword evidence="2 3" id="KW-0949">S-adenosyl-L-methionine</keyword>
<dbReference type="NCBIfam" id="TIGR00740">
    <property type="entry name" value="carboxy-S-adenosyl-L-methionine synthase CmoA"/>
    <property type="match status" value="1"/>
</dbReference>
<evidence type="ECO:0000256" key="2">
    <source>
        <dbReference type="ARBA" id="ARBA00022691"/>
    </source>
</evidence>
<gene>
    <name evidence="3 5" type="primary">cmoA</name>
    <name evidence="5" type="ORF">JAO78_005490</name>
</gene>
<dbReference type="InterPro" id="IPR005271">
    <property type="entry name" value="CmoA"/>
</dbReference>
<dbReference type="Gene3D" id="3.40.50.150">
    <property type="entry name" value="Vaccinia Virus protein VP39"/>
    <property type="match status" value="1"/>
</dbReference>
<protein>
    <recommendedName>
        <fullName evidence="3">Carboxy-S-adenosyl-L-methionine synthase</fullName>
        <shortName evidence="3">Cx-SAM synthase</shortName>
        <ecNumber evidence="3">2.1.3.-</ecNumber>
    </recommendedName>
</protein>
<comment type="catalytic activity">
    <reaction evidence="3">
        <text>prephenate + S-adenosyl-L-methionine = carboxy-S-adenosyl-L-methionine + 3-phenylpyruvate + H2O</text>
        <dbReference type="Rhea" id="RHEA:51692"/>
        <dbReference type="ChEBI" id="CHEBI:15377"/>
        <dbReference type="ChEBI" id="CHEBI:18005"/>
        <dbReference type="ChEBI" id="CHEBI:29934"/>
        <dbReference type="ChEBI" id="CHEBI:59789"/>
        <dbReference type="ChEBI" id="CHEBI:134278"/>
    </reaction>
</comment>
<accession>A0ABS8C1S0</accession>
<name>A0ABS8C1S0_9ALTE</name>
<evidence type="ECO:0000313" key="6">
    <source>
        <dbReference type="Proteomes" id="UP000633814"/>
    </source>
</evidence>
<feature type="binding site" evidence="3">
    <location>
        <position position="38"/>
    </location>
    <ligand>
        <name>S-adenosyl-L-methionine</name>
        <dbReference type="ChEBI" id="CHEBI:59789"/>
    </ligand>
</feature>
<dbReference type="HAMAP" id="MF_01589">
    <property type="entry name" value="Cx_SAM_synthase"/>
    <property type="match status" value="1"/>
</dbReference>
<dbReference type="CDD" id="cd02440">
    <property type="entry name" value="AdoMet_MTases"/>
    <property type="match status" value="1"/>
</dbReference>
<evidence type="ECO:0000259" key="4">
    <source>
        <dbReference type="Pfam" id="PF13649"/>
    </source>
</evidence>
<feature type="domain" description="Methyltransferase" evidence="4">
    <location>
        <begin position="61"/>
        <end position="157"/>
    </location>
</feature>
<comment type="subunit">
    <text evidence="3">Homodimer.</text>
</comment>
<feature type="binding site" evidence="3">
    <location>
        <begin position="116"/>
        <end position="117"/>
    </location>
    <ligand>
        <name>S-adenosyl-L-methionine</name>
        <dbReference type="ChEBI" id="CHEBI:59789"/>
    </ligand>
</feature>
<dbReference type="NCBIfam" id="NF011995">
    <property type="entry name" value="PRK15451.1"/>
    <property type="match status" value="1"/>
</dbReference>
<feature type="binding site" evidence="3">
    <location>
        <position position="198"/>
    </location>
    <ligand>
        <name>S-adenosyl-L-methionine</name>
        <dbReference type="ChEBI" id="CHEBI:59789"/>
    </ligand>
</feature>
<reference evidence="5 6" key="1">
    <citation type="submission" date="2021-10" db="EMBL/GenBank/DDBJ databases">
        <title>Alishewanella koreense sp. nov. isolated from seawater of southwestern coast in South Korea and the proposal for the reclassification of Rheinheimera perlucida and Rheinheimera tuosuensis as Arsukibacterium perlucida and Arsukibacterium tuosuensis.</title>
        <authorList>
            <person name="Kim K.H."/>
            <person name="Ruan W."/>
            <person name="Kim K.R."/>
            <person name="Baek J.H."/>
            <person name="Jeon C.O."/>
        </authorList>
    </citation>
    <scope>NUCLEOTIDE SEQUENCE [LARGE SCALE GENOMIC DNA]</scope>
    <source>
        <strain evidence="5 6">16-MA</strain>
    </source>
</reference>
<dbReference type="InterPro" id="IPR041698">
    <property type="entry name" value="Methyltransf_25"/>
</dbReference>
<feature type="binding site" evidence="3">
    <location>
        <begin position="63"/>
        <end position="65"/>
    </location>
    <ligand>
        <name>S-adenosyl-L-methionine</name>
        <dbReference type="ChEBI" id="CHEBI:59789"/>
    </ligand>
</feature>
<feature type="binding site" evidence="3">
    <location>
        <position position="131"/>
    </location>
    <ligand>
        <name>S-adenosyl-L-methionine</name>
        <dbReference type="ChEBI" id="CHEBI:59789"/>
    </ligand>
</feature>
<comment type="caution">
    <text evidence="5">The sequence shown here is derived from an EMBL/GenBank/DDBJ whole genome shotgun (WGS) entry which is preliminary data.</text>
</comment>
<evidence type="ECO:0000256" key="3">
    <source>
        <dbReference type="HAMAP-Rule" id="MF_01589"/>
    </source>
</evidence>
<evidence type="ECO:0000256" key="1">
    <source>
        <dbReference type="ARBA" id="ARBA00022679"/>
    </source>
</evidence>
<feature type="binding site" evidence="3">
    <location>
        <begin position="88"/>
        <end position="89"/>
    </location>
    <ligand>
        <name>S-adenosyl-L-methionine</name>
        <dbReference type="ChEBI" id="CHEBI:59789"/>
    </ligand>
</feature>
<keyword evidence="6" id="KW-1185">Reference proteome</keyword>
<dbReference type="PANTHER" id="PTHR43861">
    <property type="entry name" value="TRANS-ACONITATE 2-METHYLTRANSFERASE-RELATED"/>
    <property type="match status" value="1"/>
</dbReference>
<dbReference type="EMBL" id="JAEINI020000002">
    <property type="protein sequence ID" value="MCB5226261.1"/>
    <property type="molecule type" value="Genomic_DNA"/>
</dbReference>
<evidence type="ECO:0000313" key="5">
    <source>
        <dbReference type="EMBL" id="MCB5226261.1"/>
    </source>
</evidence>
<dbReference type="PIRSF" id="PIRSF006325">
    <property type="entry name" value="MeTrfase_bac"/>
    <property type="match status" value="1"/>
</dbReference>
<proteinExistence type="inferred from homology"/>
<dbReference type="PANTHER" id="PTHR43861:SF2">
    <property type="entry name" value="CARBOXY-S-ADENOSYL-L-METHIONINE SYNTHASE"/>
    <property type="match status" value="1"/>
</dbReference>
<sequence>MQKDHVYAEPLAHIQDFRFDDAVADVFPDMIQRSIPGYQTIIQTIGKLTARYQQANSHYYDLGCSLGAASLSMRRHITADNCKVIAVDNSSAMIERCQRHLQAFRSDVPVDAILGDIRQLTIENAAVVVVNFTMQFLAPEDRQALLNKIYQGLKPGGLLIISEKFKADTPVNDELLIDLYHDFKRANGYSELEISQKRTALEKVMRPDTLATHSARLQQAGFHSHSVWFQCFNFCSMFALKD</sequence>
<comment type="similarity">
    <text evidence="3">Belongs to the class I-like SAM-binding methyltransferase superfamily. Cx-SAM synthase family.</text>
</comment>
<dbReference type="EC" id="2.1.3.-" evidence="3"/>
<dbReference type="Proteomes" id="UP000633814">
    <property type="component" value="Unassembled WGS sequence"/>
</dbReference>
<organism evidence="5 6">
    <name type="scientific">Alishewanella maricola</name>
    <dbReference type="NCBI Taxonomy" id="2795740"/>
    <lineage>
        <taxon>Bacteria</taxon>
        <taxon>Pseudomonadati</taxon>
        <taxon>Pseudomonadota</taxon>
        <taxon>Gammaproteobacteria</taxon>
        <taxon>Alteromonadales</taxon>
        <taxon>Alteromonadaceae</taxon>
        <taxon>Alishewanella</taxon>
    </lineage>
</organism>
<dbReference type="SUPFAM" id="SSF53335">
    <property type="entry name" value="S-adenosyl-L-methionine-dependent methyltransferases"/>
    <property type="match status" value="1"/>
</dbReference>
<dbReference type="RefSeq" id="WP_226750346.1">
    <property type="nucleotide sequence ID" value="NZ_JAEINI020000002.1"/>
</dbReference>